<dbReference type="InterPro" id="IPR015940">
    <property type="entry name" value="UBA"/>
</dbReference>
<dbReference type="InterPro" id="IPR025527">
    <property type="entry name" value="HUWE1/Rev1_UBM"/>
</dbReference>
<keyword evidence="9" id="KW-0539">Nucleus</keyword>
<accession>A0A1Y2ALC2</accession>
<feature type="compositionally biased region" description="Basic and acidic residues" evidence="13">
    <location>
        <begin position="2400"/>
        <end position="2449"/>
    </location>
</feature>
<dbReference type="PANTHER" id="PTHR11254">
    <property type="entry name" value="HECT DOMAIN UBIQUITIN-PROTEIN LIGASE"/>
    <property type="match status" value="1"/>
</dbReference>
<keyword evidence="6" id="KW-0808">Transferase</keyword>
<evidence type="ECO:0000256" key="1">
    <source>
        <dbReference type="ARBA" id="ARBA00000885"/>
    </source>
</evidence>
<organism evidence="16 17">
    <name type="scientific">Neocallimastix californiae</name>
    <dbReference type="NCBI Taxonomy" id="1754190"/>
    <lineage>
        <taxon>Eukaryota</taxon>
        <taxon>Fungi</taxon>
        <taxon>Fungi incertae sedis</taxon>
        <taxon>Chytridiomycota</taxon>
        <taxon>Chytridiomycota incertae sedis</taxon>
        <taxon>Neocallimastigomycetes</taxon>
        <taxon>Neocallimastigales</taxon>
        <taxon>Neocallimastigaceae</taxon>
        <taxon>Neocallimastix</taxon>
    </lineage>
</organism>
<feature type="region of interest" description="Disordered" evidence="13">
    <location>
        <begin position="2246"/>
        <end position="2301"/>
    </location>
</feature>
<dbReference type="InterPro" id="IPR010314">
    <property type="entry name" value="E3_Ub_ligase_DUF913"/>
</dbReference>
<dbReference type="Gene3D" id="3.30.2410.10">
    <property type="entry name" value="Hect, E3 ligase catalytic domain"/>
    <property type="match status" value="1"/>
</dbReference>
<comment type="catalytic activity">
    <reaction evidence="1">
        <text>S-ubiquitinyl-[E2 ubiquitin-conjugating enzyme]-L-cysteine + [acceptor protein]-L-lysine = [E2 ubiquitin-conjugating enzyme]-L-cysteine + N(6)-ubiquitinyl-[acceptor protein]-L-lysine.</text>
        <dbReference type="EC" id="2.3.2.26"/>
    </reaction>
</comment>
<feature type="region of interest" description="Disordered" evidence="13">
    <location>
        <begin position="1283"/>
        <end position="1327"/>
    </location>
</feature>
<dbReference type="SMART" id="SM00119">
    <property type="entry name" value="HECTc"/>
    <property type="match status" value="1"/>
</dbReference>
<keyword evidence="5" id="KW-0813">Transport</keyword>
<dbReference type="UniPathway" id="UPA00143"/>
<gene>
    <name evidence="16" type="ORF">LY90DRAFT_675786</name>
</gene>
<dbReference type="CDD" id="cd00078">
    <property type="entry name" value="HECTc"/>
    <property type="match status" value="1"/>
</dbReference>
<dbReference type="Gene3D" id="3.90.1750.10">
    <property type="entry name" value="Hect, E3 ligase catalytic domains"/>
    <property type="match status" value="1"/>
</dbReference>
<dbReference type="GO" id="GO:0005737">
    <property type="term" value="C:cytoplasm"/>
    <property type="evidence" value="ECO:0007669"/>
    <property type="project" value="TreeGrafter"/>
</dbReference>
<feature type="compositionally biased region" description="Acidic residues" evidence="13">
    <location>
        <begin position="2187"/>
        <end position="2197"/>
    </location>
</feature>
<dbReference type="OrthoDB" id="8068875at2759"/>
<dbReference type="GO" id="GO:0005634">
    <property type="term" value="C:nucleus"/>
    <property type="evidence" value="ECO:0007669"/>
    <property type="project" value="UniProtKB-SubCell"/>
</dbReference>
<evidence type="ECO:0000256" key="9">
    <source>
        <dbReference type="ARBA" id="ARBA00023242"/>
    </source>
</evidence>
<feature type="region of interest" description="Disordered" evidence="13">
    <location>
        <begin position="2802"/>
        <end position="2850"/>
    </location>
</feature>
<dbReference type="PROSITE" id="PS50030">
    <property type="entry name" value="UBA"/>
    <property type="match status" value="1"/>
</dbReference>
<keyword evidence="7 11" id="KW-0833">Ubl conjugation pathway</keyword>
<dbReference type="STRING" id="1754190.A0A1Y2ALC2"/>
<dbReference type="GO" id="GO:0006511">
    <property type="term" value="P:ubiquitin-dependent protein catabolic process"/>
    <property type="evidence" value="ECO:0007669"/>
    <property type="project" value="TreeGrafter"/>
</dbReference>
<protein>
    <recommendedName>
        <fullName evidence="4">HECT-type E3 ubiquitin transferase</fullName>
        <ecNumber evidence="4">2.3.2.26</ecNumber>
    </recommendedName>
</protein>
<feature type="compositionally biased region" description="Polar residues" evidence="13">
    <location>
        <begin position="2457"/>
        <end position="2480"/>
    </location>
</feature>
<feature type="region of interest" description="Disordered" evidence="13">
    <location>
        <begin position="2088"/>
        <end position="2155"/>
    </location>
</feature>
<sequence>MKIKKSPPKKLINPPTKIHQLVEILTNCPENELHNVIVENSPWKNQKSDLYHWISVLNRFDTILEGINQKFELKHIQVNEFDKNTKELLLSIITFTRYLWENCINRNIYNSYEHLNLLLNTNDIDVLEALLRLMLKFAQRLGNNNSRKIALAISIDKIYTLYHTWISNDFNLTYSQLINPDITLPDECFTLSYRYYKSGKQVAQTQQQIQNITQKVENLTTKHSKSSLKHKTSLDGLISINLNKAQLFEKSTQEIYNELVSNYDIPSEHKYSIYHRIRFLQTIHDYKMRLKYITIRLFALSIYVQMVEEEVATSKVFVYEPDLISNIAEILQSDDPNTYGIQTAILSVLDGIIRYKSKNTFVLAAINSSTNYGILSYIFRKVIKNLDMDVMEIPQEFVDIFFTLVSYIISLQGSTNTLAMQVTVNLLISALENKRLDRYKNLTKCIILLDNFLLIKTQVFPIFIEENGLDKVLDRIKYEVEYNVKLIEDENSKSGDNDQNMKDALTGQEVFPRDEKDFVPHESMVLLRASLKLILHLMQTSGSSDRMRNLIDSSLPNSLYNIFKYYNKFGILVYGLTIEIMSTFINNEPTCLNILQEAKLPQIFLETVNKGVLVSAEAINEIPTAFGAVCLNSAGMNQFNDAKPADKYFEIFTSEEYMRVFSGNYIVSSIGNGIDELIRHHPAIKPDILKSIVKMINKLMDENSTAPLENTNGIYLYKIEDEGNKIKIDDETQKSENENYIPTYLQQLSLCFKFLDGLFQNNYHRNEFIDIGGLDAVIKFYTLPYIPFNLIATPASFYCSKTIKSLVDANEEKVVPIIINKLIGLFEEINTEIENIEEFSFDKYIDIKDETTLNEGNKIMHLMISILAFTELLNDLFSTNTYRIMNQHVLLKDAIMSKPDVTEKLIKFISNFNSLCSWNFLKLRFKNNSLWYDYIENYKFSYGKKLMKSDISEFMLSSLSSKVKDVDITKLENEIDLDSSSFKNYKYLQFILKRYIITSVTVHEAISKVLMTRKSSDDENIRKTKFKLIDTLGECILNSLNYPYKKKSVSELHCLNFLNLYLNLISRSTINERTSNFIHIQFVKSLAKKENLDTLHKIFYDLWNQNKELNKKKEEEKDNKDALSSIEEELDMNNKGISKIMFLFIYLSSYDAIHGSGYLNYILSFEETKVNGFVVMMRYFIIKIILDIWKDKNLKYCPSEIINEMISIIKNILKANGENDTGTKTIKPTILSFKPQIKPNPEQLAILMDMGFPRKACEKALIECSNNVSRATDYLLNHPELVEENEEPTSSTAQENDASSSNRNNNENASTENNASSEFGMMDESDRDDLSRALEMSLENSVPSIFKFSNLFSGFEAERPISPKTEEINEIRRNLNESREILKNEVEEWVYSIMDFAEDSVVNIKSLLLNLSKEQSQVKSLLKKIISDIENYHSNNDRYSPGERARYRLLLKFLTDPSYRNVCFEETKTLVTTSINMFINETTNEHLEWLMPAILFIDLSIVTSKTNLELSEEEEEDITKYKDALEKLNSFIDKDLQYKIIDKIVFFMNNYDIKSDIIHCFYRLIIELIYDYNIAQYFISINGLKALFRSKTNNSNELFEGQNNVIIIILHHLVEQPEILRELLTKEIYLHINRVRQSTSDIKGYVMTLFPYVVDRNPKLFIEATIETCKLTSPNADYYLTLRKKYLKKHFDSDDEYSENEEIDNLAQNIEGNKNNSDNSNTPIKMEEDNNDKIQESKVLTEINNELVKATEPVVNFLIDEFLGCKTMSSVSTLNEVLQLPEIQNLTSNTKMEITNSNGISSTNDNTIDKEKDVKMKAAQEKIANEKNLILNEHTFIIQCLTELVYCYPSCKMNLINYCKENKKLGNKKLIYYLIEEYIFNDLIESNMDEESQNPEKSKHKFRYIESNIIIKLFYNLLYTDSYEFEQLQDYSLESIRKNVIEIIGHCLKDSVNRQGSPEQKYRYYSGLAKLCLKLINFKPQHNMKKIDELPLAISKLMLENNFVILLTNMISDVDVNHPQSSSIIYNLIKPLDLLILAAIEINKNNEIATVVQIQEEEENSNIPINNIETQTPRDEEHEITDMYRTSALGIFSGENENEEEDDEDEDDDEDEFDEDDYEEEGFIDTEEDMSDESDDSEIEDDSEEEDDEENPDVEMEIVMRPYENAIDDNDDDNDDDEIEEIEVDGVEDVNNEDEEIIGNSIENPEVIIVDENDNQMRWETPYNINEDDMSIDNMLQNNEIQVEVNANGSDGGNTEIIRTDNQDGDNEEDEDEDEDGEDDEDNEITEDEEIDDFLNAEEDDGDLMGYDRRFVWDSDARQEHLTREQENWLNGRSGVMEIQLSPQGIEFRLPNSSDPRSIENILRAIDHRIIQPQTNMTEINVHPLLSGRPNPGEAALSDKAIEEDKKKKEEEEKRKKIEEEKKRKQMEEEKKRQEEERKKQEELEEQARQQRLQEQNANNENGDSVMTDNNQGASSTTEQAPERVTVMVNGREVDITNTGIDPTFLEALPDDLRQEIIDQHISETRANQTSAATLSANEEFNNEFLFALPDEIREEVMQYDRFERERRSMGRQHTNQNSGRPPFSMGNPLFNLYYENGNGLNLGSPLHSKKPVTKRKVIKEKKELGQLLEKPALASIIRLLFIQKGIATVESIQKILSNLSKNSKTRNELISILLCILIDGSSDLADVDKNFAQMSIKNKGKISTKKSVSSSTPTLHIHSSNDYIPNLVAKRSLDTLIYLVAHNDQKTFIEKLKGKEKTTTSKYPIVILLSLLDRSSFLNNPILMEKTTFLLSQILRSLNQTQSNGKEESKTDSQVLTTNENNNNDNNSNETSSKANSNGSKSSNTKGTKLSSSINIPIHYCNSIVNIFIASECTIKTFQNTLIILQSITSMKEYYNTIMHQLVHAVQKIIDSIQGELEELKKTLSDKNIEVQKITFHDLTSASSKQAQILRILKAIDFLEAKRISKSRTNSTEDNNDKMQGVTQTINNEENTVDNHKENSITTVPNKKSLNKSTEDELLHIYDQLTVKPLWNKLGNILTIINNNRDLIHVATILLPLIESFMVISKPYVLNKPEKQQSSAQLLNSDVNDMNNQSNEEIFYSMTNEHRKILNAMVRNNPSLMKNSFALLVSNSKILDFDNKRTYFNQQLHKRNGREHYGTLQIAVRRQYVFEDSFHKLQGKTGNEIKYSKLNVRFVEEEGVDVGGVTREWFSALARQMFNPDYALFKPSAQDRVTYQPNRNSWINPDHLSFFKFVGRIIGKAIYDGRALDCYFTRSFYKHILNIDVDYKDIEAIDPEYFKSIEWILHNDITDVLDLTFSLEIDEFGKKSVIDLKPNGRNIPVTEENKVEYVKLVTEQRLTVAIKQQIEAFLDGFHDIIPHSLISIFNEQELELLISGLPEIDIDDWKNNTVYENYSSSSPQVQWFWRAVRSFTQEERAKLIQFTTGTSKVPLEGFSNLQGVNGIQKFQIHKDFGSIERLPSAHTCFNQLDIPAYESYEHLRKALLLAINECSVGFGFA</sequence>
<keyword evidence="8" id="KW-0509">mRNA transport</keyword>
<dbReference type="SMART" id="SM00165">
    <property type="entry name" value="UBA"/>
    <property type="match status" value="1"/>
</dbReference>
<feature type="coiled-coil region" evidence="12">
    <location>
        <begin position="2904"/>
        <end position="2931"/>
    </location>
</feature>
<dbReference type="Pfam" id="PF06012">
    <property type="entry name" value="DUF908"/>
    <property type="match status" value="1"/>
</dbReference>
<evidence type="ECO:0000259" key="15">
    <source>
        <dbReference type="PROSITE" id="PS50237"/>
    </source>
</evidence>
<dbReference type="GO" id="GO:0051028">
    <property type="term" value="P:mRNA transport"/>
    <property type="evidence" value="ECO:0007669"/>
    <property type="project" value="UniProtKB-KW"/>
</dbReference>
<feature type="domain" description="HECT" evidence="15">
    <location>
        <begin position="3182"/>
        <end position="3518"/>
    </location>
</feature>
<evidence type="ECO:0000256" key="13">
    <source>
        <dbReference type="SAM" id="MobiDB-lite"/>
    </source>
</evidence>
<name>A0A1Y2ALC2_9FUNG</name>
<evidence type="ECO:0000259" key="14">
    <source>
        <dbReference type="PROSITE" id="PS50030"/>
    </source>
</evidence>
<dbReference type="EC" id="2.3.2.26" evidence="4"/>
<dbReference type="Pfam" id="PF22562">
    <property type="entry name" value="UBA_7"/>
    <property type="match status" value="1"/>
</dbReference>
<evidence type="ECO:0000256" key="12">
    <source>
        <dbReference type="SAM" id="Coils"/>
    </source>
</evidence>
<feature type="domain" description="UBA" evidence="14">
    <location>
        <begin position="1238"/>
        <end position="1278"/>
    </location>
</feature>
<dbReference type="InterPro" id="IPR009060">
    <property type="entry name" value="UBA-like_sf"/>
</dbReference>
<dbReference type="Pfam" id="PF14377">
    <property type="entry name" value="UBM"/>
    <property type="match status" value="2"/>
</dbReference>
<feature type="compositionally biased region" description="Acidic residues" evidence="13">
    <location>
        <begin position="2263"/>
        <end position="2301"/>
    </location>
</feature>
<dbReference type="Pfam" id="PF06025">
    <property type="entry name" value="DUF913"/>
    <property type="match status" value="1"/>
</dbReference>
<dbReference type="FunFam" id="3.30.2160.10:FF:000001">
    <property type="entry name" value="E3 ubiquitin-protein ligase NEDD4-like"/>
    <property type="match status" value="1"/>
</dbReference>
<dbReference type="FunFam" id="3.90.1750.10:FF:000003">
    <property type="entry name" value="E3 ubiquitin-protein ligase UPL1"/>
    <property type="match status" value="1"/>
</dbReference>
<dbReference type="Gene3D" id="3.30.2160.10">
    <property type="entry name" value="Hect, E3 ligase catalytic domain"/>
    <property type="match status" value="1"/>
</dbReference>
<evidence type="ECO:0000256" key="4">
    <source>
        <dbReference type="ARBA" id="ARBA00012485"/>
    </source>
</evidence>
<dbReference type="GO" id="GO:0061630">
    <property type="term" value="F:ubiquitin protein ligase activity"/>
    <property type="evidence" value="ECO:0007669"/>
    <property type="project" value="UniProtKB-EC"/>
</dbReference>
<evidence type="ECO:0000313" key="16">
    <source>
        <dbReference type="EMBL" id="ORY22745.1"/>
    </source>
</evidence>
<evidence type="ECO:0000256" key="3">
    <source>
        <dbReference type="ARBA" id="ARBA00004906"/>
    </source>
</evidence>
<dbReference type="InterPro" id="IPR050409">
    <property type="entry name" value="E3_ubiq-protein_ligase"/>
</dbReference>
<proteinExistence type="inferred from homology"/>
<reference evidence="16 17" key="1">
    <citation type="submission" date="2016-08" db="EMBL/GenBank/DDBJ databases">
        <title>A Parts List for Fungal Cellulosomes Revealed by Comparative Genomics.</title>
        <authorList>
            <consortium name="DOE Joint Genome Institute"/>
            <person name="Haitjema C.H."/>
            <person name="Gilmore S.P."/>
            <person name="Henske J.K."/>
            <person name="Solomon K.V."/>
            <person name="De Groot R."/>
            <person name="Kuo A."/>
            <person name="Mondo S.J."/>
            <person name="Salamov A.A."/>
            <person name="Labutti K."/>
            <person name="Zhao Z."/>
            <person name="Chiniquy J."/>
            <person name="Barry K."/>
            <person name="Brewer H.M."/>
            <person name="Purvine S.O."/>
            <person name="Wright A.T."/>
            <person name="Boxma B."/>
            <person name="Van Alen T."/>
            <person name="Hackstein J.H."/>
            <person name="Baker S.E."/>
            <person name="Grigoriev I.V."/>
            <person name="O'Malley M.A."/>
        </authorList>
    </citation>
    <scope>NUCLEOTIDE SEQUENCE [LARGE SCALE GENOMIC DNA]</scope>
    <source>
        <strain evidence="16 17">G1</strain>
    </source>
</reference>
<evidence type="ECO:0000256" key="10">
    <source>
        <dbReference type="ARBA" id="ARBA00034494"/>
    </source>
</evidence>
<dbReference type="InterPro" id="IPR000569">
    <property type="entry name" value="HECT_dom"/>
</dbReference>
<keyword evidence="17" id="KW-1185">Reference proteome</keyword>
<dbReference type="InterPro" id="IPR010309">
    <property type="entry name" value="E3_Ub_ligase_DUF908"/>
</dbReference>
<dbReference type="SUPFAM" id="SSF56204">
    <property type="entry name" value="Hect, E3 ligase catalytic domain"/>
    <property type="match status" value="1"/>
</dbReference>
<evidence type="ECO:0000256" key="5">
    <source>
        <dbReference type="ARBA" id="ARBA00022448"/>
    </source>
</evidence>
<feature type="compositionally biased region" description="Acidic residues" evidence="13">
    <location>
        <begin position="2096"/>
        <end position="2155"/>
    </location>
</feature>
<comment type="caution">
    <text evidence="16">The sequence shown here is derived from an EMBL/GenBank/DDBJ whole genome shotgun (WGS) entry which is preliminary data.</text>
</comment>
<comment type="subcellular location">
    <subcellularLocation>
        <location evidence="2">Nucleus</location>
    </subcellularLocation>
</comment>
<feature type="region of interest" description="Disordered" evidence="13">
    <location>
        <begin position="2383"/>
        <end position="2485"/>
    </location>
</feature>
<dbReference type="FunFam" id="3.90.1750.10:FF:000026">
    <property type="entry name" value="E3 ubiquitin-protein ligase HACE1"/>
    <property type="match status" value="1"/>
</dbReference>
<dbReference type="Proteomes" id="UP000193920">
    <property type="component" value="Unassembled WGS sequence"/>
</dbReference>
<feature type="active site" description="Glycyl thioester intermediate" evidence="11">
    <location>
        <position position="3485"/>
    </location>
</feature>
<evidence type="ECO:0000256" key="11">
    <source>
        <dbReference type="PROSITE-ProRule" id="PRU00104"/>
    </source>
</evidence>
<dbReference type="EMBL" id="MCOG01000243">
    <property type="protein sequence ID" value="ORY22745.1"/>
    <property type="molecule type" value="Genomic_DNA"/>
</dbReference>
<dbReference type="Pfam" id="PF00632">
    <property type="entry name" value="HECT"/>
    <property type="match status" value="1"/>
</dbReference>
<dbReference type="CDD" id="cd14291">
    <property type="entry name" value="UBA1_NUB1_like"/>
    <property type="match status" value="1"/>
</dbReference>
<feature type="coiled-coil region" evidence="12">
    <location>
        <begin position="1365"/>
        <end position="1424"/>
    </location>
</feature>
<evidence type="ECO:0000256" key="6">
    <source>
        <dbReference type="ARBA" id="ARBA00022679"/>
    </source>
</evidence>
<keyword evidence="12" id="KW-0175">Coiled coil</keyword>
<comment type="similarity">
    <text evidence="10">Belongs to the UPL family. TOM1/PTR1 subfamily.</text>
</comment>
<feature type="compositionally biased region" description="Low complexity" evidence="13">
    <location>
        <begin position="2818"/>
        <end position="2850"/>
    </location>
</feature>
<feature type="compositionally biased region" description="Low complexity" evidence="13">
    <location>
        <begin position="1295"/>
        <end position="1318"/>
    </location>
</feature>
<dbReference type="FunFam" id="3.30.2410.10:FF:000004">
    <property type="entry name" value="E3 ubiquitin-protein ligase HUWE1, variant"/>
    <property type="match status" value="1"/>
</dbReference>
<dbReference type="SUPFAM" id="SSF46934">
    <property type="entry name" value="UBA-like"/>
    <property type="match status" value="1"/>
</dbReference>
<dbReference type="Gene3D" id="1.10.8.10">
    <property type="entry name" value="DNA helicase RuvA subunit, C-terminal domain"/>
    <property type="match status" value="1"/>
</dbReference>
<evidence type="ECO:0000256" key="2">
    <source>
        <dbReference type="ARBA" id="ARBA00004123"/>
    </source>
</evidence>
<feature type="region of interest" description="Disordered" evidence="13">
    <location>
        <begin position="2187"/>
        <end position="2215"/>
    </location>
</feature>
<evidence type="ECO:0000256" key="8">
    <source>
        <dbReference type="ARBA" id="ARBA00022816"/>
    </source>
</evidence>
<dbReference type="PANTHER" id="PTHR11254:SF67">
    <property type="entry name" value="E3 UBIQUITIN-PROTEIN LIGASE HUWE1"/>
    <property type="match status" value="1"/>
</dbReference>
<evidence type="ECO:0000313" key="17">
    <source>
        <dbReference type="Proteomes" id="UP000193920"/>
    </source>
</evidence>
<evidence type="ECO:0000256" key="7">
    <source>
        <dbReference type="ARBA" id="ARBA00022786"/>
    </source>
</evidence>
<dbReference type="PROSITE" id="PS50237">
    <property type="entry name" value="HECT"/>
    <property type="match status" value="1"/>
</dbReference>
<dbReference type="InterPro" id="IPR035983">
    <property type="entry name" value="Hect_E3_ubiquitin_ligase"/>
</dbReference>
<comment type="pathway">
    <text evidence="3">Protein modification; protein ubiquitination.</text>
</comment>
<dbReference type="GO" id="GO:0000209">
    <property type="term" value="P:protein polyubiquitination"/>
    <property type="evidence" value="ECO:0007669"/>
    <property type="project" value="TreeGrafter"/>
</dbReference>